<dbReference type="Proteomes" id="UP000184074">
    <property type="component" value="Unassembled WGS sequence"/>
</dbReference>
<gene>
    <name evidence="1" type="ORF">SAMN05444003_2664</name>
</gene>
<dbReference type="RefSeq" id="WP_165611619.1">
    <property type="nucleotide sequence ID" value="NZ_FQXB01000004.1"/>
</dbReference>
<dbReference type="EMBL" id="FQXB01000004">
    <property type="protein sequence ID" value="SHH27340.1"/>
    <property type="molecule type" value="Genomic_DNA"/>
</dbReference>
<proteinExistence type="predicted"/>
<keyword evidence="2" id="KW-1185">Reference proteome</keyword>
<dbReference type="STRING" id="1508389.SAMN05444003_2664"/>
<evidence type="ECO:0000313" key="2">
    <source>
        <dbReference type="Proteomes" id="UP000184074"/>
    </source>
</evidence>
<organism evidence="1 2">
    <name type="scientific">Cognatiyoonia sediminum</name>
    <dbReference type="NCBI Taxonomy" id="1508389"/>
    <lineage>
        <taxon>Bacteria</taxon>
        <taxon>Pseudomonadati</taxon>
        <taxon>Pseudomonadota</taxon>
        <taxon>Alphaproteobacteria</taxon>
        <taxon>Rhodobacterales</taxon>
        <taxon>Paracoccaceae</taxon>
        <taxon>Cognatiyoonia</taxon>
    </lineage>
</organism>
<protein>
    <submittedName>
        <fullName evidence="1">Immunity protein 27</fullName>
    </submittedName>
</protein>
<accession>A0A1M5RME0</accession>
<sequence>MSKDQLVGSWVLQDGAMKLDHLAEEIERRIREEFKSIATADWSGLFVDTDGDYWELTCPKSESHGGGAKCLTKIKEIAARSVYDF</sequence>
<evidence type="ECO:0000313" key="1">
    <source>
        <dbReference type="EMBL" id="SHH27340.1"/>
    </source>
</evidence>
<name>A0A1M5RME0_9RHOB</name>
<reference evidence="1 2" key="1">
    <citation type="submission" date="2016-11" db="EMBL/GenBank/DDBJ databases">
        <authorList>
            <person name="Jaros S."/>
            <person name="Januszkiewicz K."/>
            <person name="Wedrychowicz H."/>
        </authorList>
    </citation>
    <scope>NUCLEOTIDE SEQUENCE [LARGE SCALE GENOMIC DNA]</scope>
    <source>
        <strain evidence="1 2">DSM 28715</strain>
    </source>
</reference>
<dbReference type="AlphaFoldDB" id="A0A1M5RME0"/>